<dbReference type="PROSITE" id="PS00211">
    <property type="entry name" value="ABC_TRANSPORTER_1"/>
    <property type="match status" value="1"/>
</dbReference>
<dbReference type="PANTHER" id="PTHR43776">
    <property type="entry name" value="TRANSPORT ATP-BINDING PROTEIN"/>
    <property type="match status" value="1"/>
</dbReference>
<keyword evidence="7" id="KW-1185">Reference proteome</keyword>
<keyword evidence="2" id="KW-0813">Transport</keyword>
<evidence type="ECO:0000256" key="4">
    <source>
        <dbReference type="ARBA" id="ARBA00022840"/>
    </source>
</evidence>
<dbReference type="InterPro" id="IPR003593">
    <property type="entry name" value="AAA+_ATPase"/>
</dbReference>
<feature type="domain" description="ABC transporter" evidence="5">
    <location>
        <begin position="10"/>
        <end position="252"/>
    </location>
</feature>
<keyword evidence="4 6" id="KW-0067">ATP-binding</keyword>
<evidence type="ECO:0000256" key="2">
    <source>
        <dbReference type="ARBA" id="ARBA00022448"/>
    </source>
</evidence>
<accession>A0ABN3DPJ0</accession>
<dbReference type="Pfam" id="PF00005">
    <property type="entry name" value="ABC_tran"/>
    <property type="match status" value="1"/>
</dbReference>
<dbReference type="Gene3D" id="3.40.50.300">
    <property type="entry name" value="P-loop containing nucleotide triphosphate hydrolases"/>
    <property type="match status" value="1"/>
</dbReference>
<name>A0ABN3DPJ0_9MICO</name>
<reference evidence="6 7" key="1">
    <citation type="journal article" date="2019" name="Int. J. Syst. Evol. Microbiol.">
        <title>The Global Catalogue of Microorganisms (GCM) 10K type strain sequencing project: providing services to taxonomists for standard genome sequencing and annotation.</title>
        <authorList>
            <consortium name="The Broad Institute Genomics Platform"/>
            <consortium name="The Broad Institute Genome Sequencing Center for Infectious Disease"/>
            <person name="Wu L."/>
            <person name="Ma J."/>
        </authorList>
    </citation>
    <scope>NUCLEOTIDE SEQUENCE [LARGE SCALE GENOMIC DNA]</scope>
    <source>
        <strain evidence="6 7">JCM 16117</strain>
    </source>
</reference>
<dbReference type="PROSITE" id="PS50893">
    <property type="entry name" value="ABC_TRANSPORTER_2"/>
    <property type="match status" value="1"/>
</dbReference>
<dbReference type="PANTHER" id="PTHR43776:SF7">
    <property type="entry name" value="D,D-DIPEPTIDE TRANSPORT ATP-BINDING PROTEIN DDPF-RELATED"/>
    <property type="match status" value="1"/>
</dbReference>
<comment type="caution">
    <text evidence="6">The sequence shown here is derived from an EMBL/GenBank/DDBJ whole genome shotgun (WGS) entry which is preliminary data.</text>
</comment>
<sequence>MAGSAALESLRLDGVGKRFGSAVVAVDELDLLIPGDGRLGVVGESGSGKSTLGRMLVGLETPTTGQVLVNGKPLAGILKSATSRRWFRRAVQYVSQDSVGTFEPGRKVFESVTFAARYLRRPSETGLRDALDEMLHRFALDPAVLQRYPGQLSGGQRQRLSVIRSLLVEPEMLICDEVTSALDVSVQARVLNALKQPTGGHRPGLVFITHGLPACAFVTDTMAVMHRGRIVESGSTDQIVENPAADYTKHLLRSYREMIRVD</sequence>
<evidence type="ECO:0000256" key="3">
    <source>
        <dbReference type="ARBA" id="ARBA00022741"/>
    </source>
</evidence>
<dbReference type="EMBL" id="BAAAQY010000007">
    <property type="protein sequence ID" value="GAA2238537.1"/>
    <property type="molecule type" value="Genomic_DNA"/>
</dbReference>
<proteinExistence type="inferred from homology"/>
<dbReference type="InterPro" id="IPR017871">
    <property type="entry name" value="ABC_transporter-like_CS"/>
</dbReference>
<dbReference type="InterPro" id="IPR003439">
    <property type="entry name" value="ABC_transporter-like_ATP-bd"/>
</dbReference>
<keyword evidence="3" id="KW-0547">Nucleotide-binding</keyword>
<evidence type="ECO:0000259" key="5">
    <source>
        <dbReference type="PROSITE" id="PS50893"/>
    </source>
</evidence>
<dbReference type="GO" id="GO:0005524">
    <property type="term" value="F:ATP binding"/>
    <property type="evidence" value="ECO:0007669"/>
    <property type="project" value="UniProtKB-KW"/>
</dbReference>
<dbReference type="RefSeq" id="WP_259481269.1">
    <property type="nucleotide sequence ID" value="NZ_BAAAQY010000007.1"/>
</dbReference>
<organism evidence="6 7">
    <name type="scientific">Herbiconiux moechotypicola</name>
    <dbReference type="NCBI Taxonomy" id="637393"/>
    <lineage>
        <taxon>Bacteria</taxon>
        <taxon>Bacillati</taxon>
        <taxon>Actinomycetota</taxon>
        <taxon>Actinomycetes</taxon>
        <taxon>Micrococcales</taxon>
        <taxon>Microbacteriaceae</taxon>
        <taxon>Herbiconiux</taxon>
    </lineage>
</organism>
<dbReference type="Proteomes" id="UP001500929">
    <property type="component" value="Unassembled WGS sequence"/>
</dbReference>
<evidence type="ECO:0000256" key="1">
    <source>
        <dbReference type="ARBA" id="ARBA00005417"/>
    </source>
</evidence>
<dbReference type="CDD" id="cd03257">
    <property type="entry name" value="ABC_NikE_OppD_transporters"/>
    <property type="match status" value="1"/>
</dbReference>
<dbReference type="InterPro" id="IPR027417">
    <property type="entry name" value="P-loop_NTPase"/>
</dbReference>
<dbReference type="InterPro" id="IPR050319">
    <property type="entry name" value="ABC_transp_ATP-bind"/>
</dbReference>
<evidence type="ECO:0000313" key="6">
    <source>
        <dbReference type="EMBL" id="GAA2238537.1"/>
    </source>
</evidence>
<comment type="similarity">
    <text evidence="1">Belongs to the ABC transporter superfamily.</text>
</comment>
<dbReference type="SMART" id="SM00382">
    <property type="entry name" value="AAA"/>
    <property type="match status" value="1"/>
</dbReference>
<dbReference type="SUPFAM" id="SSF52540">
    <property type="entry name" value="P-loop containing nucleoside triphosphate hydrolases"/>
    <property type="match status" value="1"/>
</dbReference>
<evidence type="ECO:0000313" key="7">
    <source>
        <dbReference type="Proteomes" id="UP001500929"/>
    </source>
</evidence>
<gene>
    <name evidence="6" type="ORF">GCM10009851_24460</name>
</gene>
<protein>
    <submittedName>
        <fullName evidence="6">ABC transporter ATP-binding protein</fullName>
    </submittedName>
</protein>